<dbReference type="OrthoDB" id="948423at2"/>
<dbReference type="InterPro" id="IPR000835">
    <property type="entry name" value="HTH_MarR-typ"/>
</dbReference>
<dbReference type="AlphaFoldDB" id="A0A173MFH7"/>
<dbReference type="KEGG" id="fln:FLA_2207"/>
<dbReference type="RefSeq" id="WP_076380453.1">
    <property type="nucleotide sequence ID" value="NZ_AP017422.1"/>
</dbReference>
<sequence length="163" mass="19135">MKIDDKLRAFEAQRDSNWQRLTFILRKHLDIWAHKNVKPYWGHMKLSYMPVLCNISVDGSTAIELARESMIVKQSISRTLKELEEHEMIIPRKNEQDKRSDVLELSKKGKQFLLDSFESSFALQDTYKELVGEKNLQTTIDTLNKLISYHENLYSGEDTQLDD</sequence>
<proteinExistence type="predicted"/>
<evidence type="ECO:0000313" key="3">
    <source>
        <dbReference type="Proteomes" id="UP000186917"/>
    </source>
</evidence>
<dbReference type="InterPro" id="IPR036388">
    <property type="entry name" value="WH-like_DNA-bd_sf"/>
</dbReference>
<dbReference type="EMBL" id="FTOR01000006">
    <property type="protein sequence ID" value="SIT25200.1"/>
    <property type="molecule type" value="Genomic_DNA"/>
</dbReference>
<dbReference type="SUPFAM" id="SSF46785">
    <property type="entry name" value="Winged helix' DNA-binding domain"/>
    <property type="match status" value="1"/>
</dbReference>
<gene>
    <name evidence="2" type="ORF">SAMN05421788_106258</name>
</gene>
<evidence type="ECO:0000259" key="1">
    <source>
        <dbReference type="Pfam" id="PF12802"/>
    </source>
</evidence>
<accession>A0A173MFH7</accession>
<dbReference type="Pfam" id="PF12802">
    <property type="entry name" value="MarR_2"/>
    <property type="match status" value="1"/>
</dbReference>
<dbReference type="STRING" id="477680.SAMN05421788_106258"/>
<dbReference type="GO" id="GO:0003700">
    <property type="term" value="F:DNA-binding transcription factor activity"/>
    <property type="evidence" value="ECO:0007669"/>
    <property type="project" value="InterPro"/>
</dbReference>
<dbReference type="GO" id="GO:0003677">
    <property type="term" value="F:DNA binding"/>
    <property type="evidence" value="ECO:0007669"/>
    <property type="project" value="UniProtKB-KW"/>
</dbReference>
<name>A0A173MFH7_9BACT</name>
<keyword evidence="2" id="KW-0238">DNA-binding</keyword>
<reference evidence="3" key="1">
    <citation type="submission" date="2017-01" db="EMBL/GenBank/DDBJ databases">
        <authorList>
            <person name="Varghese N."/>
            <person name="Submissions S."/>
        </authorList>
    </citation>
    <scope>NUCLEOTIDE SEQUENCE [LARGE SCALE GENOMIC DNA]</scope>
    <source>
        <strain evidence="3">DSM 21054</strain>
    </source>
</reference>
<protein>
    <submittedName>
        <fullName evidence="2">DNA-binding transcriptional regulator, MarR family</fullName>
    </submittedName>
</protein>
<evidence type="ECO:0000313" key="2">
    <source>
        <dbReference type="EMBL" id="SIT25200.1"/>
    </source>
</evidence>
<keyword evidence="3" id="KW-1185">Reference proteome</keyword>
<dbReference type="Proteomes" id="UP000186917">
    <property type="component" value="Unassembled WGS sequence"/>
</dbReference>
<dbReference type="Gene3D" id="1.10.10.10">
    <property type="entry name" value="Winged helix-like DNA-binding domain superfamily/Winged helix DNA-binding domain"/>
    <property type="match status" value="1"/>
</dbReference>
<dbReference type="InterPro" id="IPR036390">
    <property type="entry name" value="WH_DNA-bd_sf"/>
</dbReference>
<feature type="domain" description="HTH marR-type" evidence="1">
    <location>
        <begin position="50"/>
        <end position="100"/>
    </location>
</feature>
<organism evidence="2 3">
    <name type="scientific">Filimonas lacunae</name>
    <dbReference type="NCBI Taxonomy" id="477680"/>
    <lineage>
        <taxon>Bacteria</taxon>
        <taxon>Pseudomonadati</taxon>
        <taxon>Bacteroidota</taxon>
        <taxon>Chitinophagia</taxon>
        <taxon>Chitinophagales</taxon>
        <taxon>Chitinophagaceae</taxon>
        <taxon>Filimonas</taxon>
    </lineage>
</organism>